<dbReference type="InterPro" id="IPR036291">
    <property type="entry name" value="NAD(P)-bd_dom_sf"/>
</dbReference>
<dbReference type="EMBL" id="KB456264">
    <property type="protein sequence ID" value="EMF12687.1"/>
    <property type="molecule type" value="Genomic_DNA"/>
</dbReference>
<keyword evidence="4" id="KW-1185">Reference proteome</keyword>
<name>M3AYQ5_SPHMS</name>
<dbReference type="OrthoDB" id="120976at2759"/>
<gene>
    <name evidence="3" type="ORF">SEPMUDRAFT_149285</name>
</gene>
<reference evidence="3 4" key="1">
    <citation type="journal article" date="2012" name="PLoS Pathog.">
        <title>Diverse lifestyles and strategies of plant pathogenesis encoded in the genomes of eighteen Dothideomycetes fungi.</title>
        <authorList>
            <person name="Ohm R.A."/>
            <person name="Feau N."/>
            <person name="Henrissat B."/>
            <person name="Schoch C.L."/>
            <person name="Horwitz B.A."/>
            <person name="Barry K.W."/>
            <person name="Condon B.J."/>
            <person name="Copeland A.C."/>
            <person name="Dhillon B."/>
            <person name="Glaser F."/>
            <person name="Hesse C.N."/>
            <person name="Kosti I."/>
            <person name="LaButti K."/>
            <person name="Lindquist E.A."/>
            <person name="Lucas S."/>
            <person name="Salamov A.A."/>
            <person name="Bradshaw R.E."/>
            <person name="Ciuffetti L."/>
            <person name="Hamelin R.C."/>
            <person name="Kema G.H.J."/>
            <person name="Lawrence C."/>
            <person name="Scott J.A."/>
            <person name="Spatafora J.W."/>
            <person name="Turgeon B.G."/>
            <person name="de Wit P.J.G.M."/>
            <person name="Zhong S."/>
            <person name="Goodwin S.B."/>
            <person name="Grigoriev I.V."/>
        </authorList>
    </citation>
    <scope>NUCLEOTIDE SEQUENCE [LARGE SCALE GENOMIC DNA]</scope>
    <source>
        <strain evidence="3 4">SO2202</strain>
    </source>
</reference>
<feature type="coiled-coil region" evidence="1">
    <location>
        <begin position="256"/>
        <end position="285"/>
    </location>
</feature>
<feature type="region of interest" description="Disordered" evidence="2">
    <location>
        <begin position="118"/>
        <end position="153"/>
    </location>
</feature>
<dbReference type="GeneID" id="27902600"/>
<dbReference type="HOGENOM" id="CLU_806811_0_0_1"/>
<dbReference type="STRING" id="692275.M3AYQ5"/>
<dbReference type="RefSeq" id="XP_016760808.1">
    <property type="nucleotide sequence ID" value="XM_016905463.1"/>
</dbReference>
<dbReference type="SUPFAM" id="SSF51735">
    <property type="entry name" value="NAD(P)-binding Rossmann-fold domains"/>
    <property type="match status" value="1"/>
</dbReference>
<sequence length="420" mass="44675">MGDIGSEAATPVPASPTTLDMTTVPVDELCMTFSLATAASNSSSTFISQTKQGRRIISDSLFSSSSSSSHEFSPLPVGLTVAGTLVDDPSTITAPFLPGDTILACLTPETASGCILSPPPPSTTIRKHHDESLSASLQQQSLHDDNDEKQQPPLRLRIPTISALELPPTMSPSIGCAHLTALLTGAAILKQELHIPITRTPSASPNLAEESGVRSYNDKRILVIGGETVLGAAMVQLLHRALPEAKVYVLCGVGGRKEKEESKKNKELEEEGKEERLQLLKQRTKHLLGLGAISATDGDAKDLMDHLSPSFDILVHAVKGREVRKDVMGALDGMAKLVDCGSLDVEAAVGKFVEEEQDCVTSLHEMLLKAADVFDGVEEEEEVRTGGSVGGGGDHVRNKMKLAYRFDREDSGAVVVDPVA</sequence>
<accession>M3AYQ5</accession>
<evidence type="ECO:0000256" key="2">
    <source>
        <dbReference type="SAM" id="MobiDB-lite"/>
    </source>
</evidence>
<evidence type="ECO:0000256" key="1">
    <source>
        <dbReference type="SAM" id="Coils"/>
    </source>
</evidence>
<dbReference type="AlphaFoldDB" id="M3AYQ5"/>
<dbReference type="eggNOG" id="ENOG502R2VU">
    <property type="taxonomic scope" value="Eukaryota"/>
</dbReference>
<keyword evidence="1" id="KW-0175">Coiled coil</keyword>
<evidence type="ECO:0000313" key="3">
    <source>
        <dbReference type="EMBL" id="EMF12687.1"/>
    </source>
</evidence>
<feature type="region of interest" description="Disordered" evidence="2">
    <location>
        <begin position="1"/>
        <end position="20"/>
    </location>
</feature>
<dbReference type="Proteomes" id="UP000016931">
    <property type="component" value="Unassembled WGS sequence"/>
</dbReference>
<proteinExistence type="predicted"/>
<evidence type="ECO:0000313" key="4">
    <source>
        <dbReference type="Proteomes" id="UP000016931"/>
    </source>
</evidence>
<organism evidence="3 4">
    <name type="scientific">Sphaerulina musiva (strain SO2202)</name>
    <name type="common">Poplar stem canker fungus</name>
    <name type="synonym">Septoria musiva</name>
    <dbReference type="NCBI Taxonomy" id="692275"/>
    <lineage>
        <taxon>Eukaryota</taxon>
        <taxon>Fungi</taxon>
        <taxon>Dikarya</taxon>
        <taxon>Ascomycota</taxon>
        <taxon>Pezizomycotina</taxon>
        <taxon>Dothideomycetes</taxon>
        <taxon>Dothideomycetidae</taxon>
        <taxon>Mycosphaerellales</taxon>
        <taxon>Mycosphaerellaceae</taxon>
        <taxon>Sphaerulina</taxon>
    </lineage>
</organism>
<protein>
    <submittedName>
        <fullName evidence="3">Uncharacterized protein</fullName>
    </submittedName>
</protein>